<dbReference type="PROSITE" id="PS00409">
    <property type="entry name" value="PROKAR_NTER_METHYL"/>
    <property type="match status" value="1"/>
</dbReference>
<evidence type="ECO:0000256" key="2">
    <source>
        <dbReference type="SAM" id="Phobius"/>
    </source>
</evidence>
<evidence type="ECO:0000313" key="3">
    <source>
        <dbReference type="EMBL" id="KJF18632.1"/>
    </source>
</evidence>
<gene>
    <name evidence="3" type="ORF">AXFE_04700</name>
</gene>
<dbReference type="AlphaFoldDB" id="A0A0D8HLK7"/>
<dbReference type="InterPro" id="IPR012902">
    <property type="entry name" value="N_methyl_site"/>
</dbReference>
<dbReference type="Proteomes" id="UP000032360">
    <property type="component" value="Unassembled WGS sequence"/>
</dbReference>
<reference evidence="3 4" key="1">
    <citation type="submission" date="2015-01" db="EMBL/GenBank/DDBJ databases">
        <title>Draft genome of the acidophilic iron oxidizer Acidithrix ferrooxidans strain Py-F3.</title>
        <authorList>
            <person name="Poehlein A."/>
            <person name="Eisen S."/>
            <person name="Schloemann M."/>
            <person name="Johnson B.D."/>
            <person name="Daniel R."/>
            <person name="Muehling M."/>
        </authorList>
    </citation>
    <scope>NUCLEOTIDE SEQUENCE [LARGE SCALE GENOMIC DNA]</scope>
    <source>
        <strain evidence="3 4">Py-F3</strain>
    </source>
</reference>
<name>A0A0D8HLK7_9ACTN</name>
<feature type="transmembrane region" description="Helical" evidence="2">
    <location>
        <begin position="38"/>
        <end position="60"/>
    </location>
</feature>
<protein>
    <recommendedName>
        <fullName evidence="5">Prepilin-type N-terminal cleavage/methylation domain-containing protein</fullName>
    </recommendedName>
</protein>
<feature type="compositionally biased region" description="Low complexity" evidence="1">
    <location>
        <begin position="233"/>
        <end position="254"/>
    </location>
</feature>
<feature type="region of interest" description="Disordered" evidence="1">
    <location>
        <begin position="232"/>
        <end position="254"/>
    </location>
</feature>
<sequence length="254" mass="26171">MLSQSETKKRSQWRTKKITTTQKGGVGFDDAGLSLVEILIATFLFGIVSVMTFQIINTFASTQASITNSSKSSATAMTAMNQVTRSIRNAQTPSNQSSPFVSASANSIDFYTYDSATNSDVEMIISANPIAGTSCPCTLTQETINPGSSNTTLVLATHLANDSIFSFGTITSPTSISISSLAISGSATSASTLAQIASVSITLVEAVGTTAQSSTITSTIGVFGYGSNQSIDTTTTTSGSESESTTTTSGSSDN</sequence>
<accession>A0A0D8HLK7</accession>
<keyword evidence="2" id="KW-0812">Transmembrane</keyword>
<dbReference type="EMBL" id="JXYS01000011">
    <property type="protein sequence ID" value="KJF18632.1"/>
    <property type="molecule type" value="Genomic_DNA"/>
</dbReference>
<keyword evidence="2" id="KW-0472">Membrane</keyword>
<proteinExistence type="predicted"/>
<keyword evidence="4" id="KW-1185">Reference proteome</keyword>
<evidence type="ECO:0008006" key="5">
    <source>
        <dbReference type="Google" id="ProtNLM"/>
    </source>
</evidence>
<organism evidence="3 4">
    <name type="scientific">Acidithrix ferrooxidans</name>
    <dbReference type="NCBI Taxonomy" id="1280514"/>
    <lineage>
        <taxon>Bacteria</taxon>
        <taxon>Bacillati</taxon>
        <taxon>Actinomycetota</taxon>
        <taxon>Acidimicrobiia</taxon>
        <taxon>Acidimicrobiales</taxon>
        <taxon>Acidimicrobiaceae</taxon>
        <taxon>Acidithrix</taxon>
    </lineage>
</organism>
<evidence type="ECO:0000313" key="4">
    <source>
        <dbReference type="Proteomes" id="UP000032360"/>
    </source>
</evidence>
<dbReference type="STRING" id="1280514.AXFE_04700"/>
<keyword evidence="2" id="KW-1133">Transmembrane helix</keyword>
<comment type="caution">
    <text evidence="3">The sequence shown here is derived from an EMBL/GenBank/DDBJ whole genome shotgun (WGS) entry which is preliminary data.</text>
</comment>
<evidence type="ECO:0000256" key="1">
    <source>
        <dbReference type="SAM" id="MobiDB-lite"/>
    </source>
</evidence>